<comment type="subcellular location">
    <subcellularLocation>
        <location evidence="1">Nucleus</location>
    </subcellularLocation>
</comment>
<dbReference type="PANTHER" id="PTHR13405:SF11">
    <property type="entry name" value="NUCLEAR PORE COMPLEX PROTEIN NUP133"/>
    <property type="match status" value="1"/>
</dbReference>
<evidence type="ECO:0000313" key="7">
    <source>
        <dbReference type="EMBL" id="KAG5457230.1"/>
    </source>
</evidence>
<organism evidence="7 8">
    <name type="scientific">Olpidium bornovanus</name>
    <dbReference type="NCBI Taxonomy" id="278681"/>
    <lineage>
        <taxon>Eukaryota</taxon>
        <taxon>Fungi</taxon>
        <taxon>Fungi incertae sedis</taxon>
        <taxon>Olpidiomycota</taxon>
        <taxon>Olpidiomycotina</taxon>
        <taxon>Olpidiomycetes</taxon>
        <taxon>Olpidiales</taxon>
        <taxon>Olpidiaceae</taxon>
        <taxon>Olpidium</taxon>
    </lineage>
</organism>
<feature type="compositionally biased region" description="Low complexity" evidence="5">
    <location>
        <begin position="54"/>
        <end position="66"/>
    </location>
</feature>
<dbReference type="GO" id="GO:0031080">
    <property type="term" value="C:nuclear pore outer ring"/>
    <property type="evidence" value="ECO:0007669"/>
    <property type="project" value="TreeGrafter"/>
</dbReference>
<accession>A0A8H7ZQ86</accession>
<dbReference type="PANTHER" id="PTHR13405">
    <property type="entry name" value="NUCLEAR PORE COMPLEX PROTEIN NUP133"/>
    <property type="match status" value="1"/>
</dbReference>
<dbReference type="EMBL" id="JAEFCI010010403">
    <property type="protein sequence ID" value="KAG5457230.1"/>
    <property type="molecule type" value="Genomic_DNA"/>
</dbReference>
<gene>
    <name evidence="7" type="ORF">BJ554DRAFT_2808</name>
</gene>
<evidence type="ECO:0000256" key="3">
    <source>
        <dbReference type="ARBA" id="ARBA00022448"/>
    </source>
</evidence>
<dbReference type="SUPFAM" id="SSF117289">
    <property type="entry name" value="Nucleoporin domain"/>
    <property type="match status" value="1"/>
</dbReference>
<dbReference type="Proteomes" id="UP000673691">
    <property type="component" value="Unassembled WGS sequence"/>
</dbReference>
<evidence type="ECO:0000256" key="4">
    <source>
        <dbReference type="ARBA" id="ARBA00023242"/>
    </source>
</evidence>
<keyword evidence="8" id="KW-1185">Reference proteome</keyword>
<evidence type="ECO:0000313" key="8">
    <source>
        <dbReference type="Proteomes" id="UP000673691"/>
    </source>
</evidence>
<comment type="similarity">
    <text evidence="2">Belongs to the nucleoporin Nup133 family.</text>
</comment>
<feature type="compositionally biased region" description="Low complexity" evidence="5">
    <location>
        <begin position="1"/>
        <end position="16"/>
    </location>
</feature>
<name>A0A8H7ZQ86_9FUNG</name>
<evidence type="ECO:0000259" key="6">
    <source>
        <dbReference type="Pfam" id="PF08801"/>
    </source>
</evidence>
<dbReference type="Gene3D" id="2.130.10.10">
    <property type="entry name" value="YVTN repeat-like/Quinoprotein amine dehydrogenase"/>
    <property type="match status" value="1"/>
</dbReference>
<dbReference type="InterPro" id="IPR014908">
    <property type="entry name" value="Nucleoporin_Nup133/Nup155_N"/>
</dbReference>
<keyword evidence="4" id="KW-0539">Nucleus</keyword>
<dbReference type="InterPro" id="IPR015943">
    <property type="entry name" value="WD40/YVTN_repeat-like_dom_sf"/>
</dbReference>
<keyword evidence="3" id="KW-0813">Transport</keyword>
<evidence type="ECO:0000256" key="2">
    <source>
        <dbReference type="ARBA" id="ARBA00005569"/>
    </source>
</evidence>
<dbReference type="GO" id="GO:0017056">
    <property type="term" value="F:structural constituent of nuclear pore"/>
    <property type="evidence" value="ECO:0007669"/>
    <property type="project" value="InterPro"/>
</dbReference>
<feature type="region of interest" description="Disordered" evidence="5">
    <location>
        <begin position="1"/>
        <end position="71"/>
    </location>
</feature>
<reference evidence="7 8" key="1">
    <citation type="journal article" name="Sci. Rep.">
        <title>Genome-scale phylogenetic analyses confirm Olpidium as the closest living zoosporic fungus to the non-flagellated, terrestrial fungi.</title>
        <authorList>
            <person name="Chang Y."/>
            <person name="Rochon D."/>
            <person name="Sekimoto S."/>
            <person name="Wang Y."/>
            <person name="Chovatia M."/>
            <person name="Sandor L."/>
            <person name="Salamov A."/>
            <person name="Grigoriev I.V."/>
            <person name="Stajich J.E."/>
            <person name="Spatafora J.W."/>
        </authorList>
    </citation>
    <scope>NUCLEOTIDE SEQUENCE [LARGE SCALE GENOMIC DNA]</scope>
    <source>
        <strain evidence="7">S191</strain>
    </source>
</reference>
<protein>
    <recommendedName>
        <fullName evidence="6">Nucleoporin Nup133/Nup155-like N-terminal domain-containing protein</fullName>
    </recommendedName>
</protein>
<comment type="caution">
    <text evidence="7">The sequence shown here is derived from an EMBL/GenBank/DDBJ whole genome shotgun (WGS) entry which is preliminary data.</text>
</comment>
<proteinExistence type="inferred from homology"/>
<dbReference type="GO" id="GO:0000972">
    <property type="term" value="P:transcription-dependent tethering of RNA polymerase II gene DNA at nuclear periphery"/>
    <property type="evidence" value="ECO:0007669"/>
    <property type="project" value="TreeGrafter"/>
</dbReference>
<feature type="domain" description="Nucleoporin Nup133/Nup155-like N-terminal" evidence="6">
    <location>
        <begin position="194"/>
        <end position="355"/>
    </location>
</feature>
<dbReference type="GO" id="GO:0016973">
    <property type="term" value="P:poly(A)+ mRNA export from nucleus"/>
    <property type="evidence" value="ECO:0007669"/>
    <property type="project" value="TreeGrafter"/>
</dbReference>
<evidence type="ECO:0000256" key="5">
    <source>
        <dbReference type="SAM" id="MobiDB-lite"/>
    </source>
</evidence>
<evidence type="ECO:0000256" key="1">
    <source>
        <dbReference type="ARBA" id="ARBA00004123"/>
    </source>
</evidence>
<dbReference type="OrthoDB" id="103454at2759"/>
<dbReference type="InterPro" id="IPR037624">
    <property type="entry name" value="Nup133-like"/>
</dbReference>
<dbReference type="Pfam" id="PF08801">
    <property type="entry name" value="Nucleoporin_N"/>
    <property type="match status" value="1"/>
</dbReference>
<dbReference type="GO" id="GO:0006606">
    <property type="term" value="P:protein import into nucleus"/>
    <property type="evidence" value="ECO:0007669"/>
    <property type="project" value="TreeGrafter"/>
</dbReference>
<dbReference type="AlphaFoldDB" id="A0A8H7ZQ86"/>
<sequence length="393" mass="42046">MFTPRPSSSRPSSSRPQRGGAPASARSHAVLGADPSSPAAPPSRLHFTCPAPPLAAQQLPASAGSPVPHPSFFPPPVAAGSSAALAAPPDSFSAPLFAAQLFSPEASGADGQFTDLPTIRSAAQTAARGRNQGQDVCAEDALRRPSLYARPAQGAGALQSFGAFDCGSDEFRSRRTTRRNVGHRNAGLLVKDEFHAVSLLGQLPREVSNVFKTAEGETKLRGNSAADRKRNQPSMKRFKVPLACSELYAKIDVAVGYAMLVTRSNCFVWPYQKVCRSFVPGFKLLALPAVSYTFEAPPSAVDDANADDSLPLADFVSSDGQREPGLLIVSQTGECRYWELVSLAVSGTERCLTMQIHLGTEDQRGPRLLHAEVRLNRELPKKAHSALHHEFIL</sequence>